<sequence>MVAVPVRPRRQPGLARVPHAIPYQGSKRRLAHTIASLIPADVAVLHEPFAGSAAVTIAARHLGVARATRISDIDEPLMDLWADILGRPAALADEYERLWYEQLDDPRTYYEQVRARFNTAREPRFLLYLLTRCVKAAVRYNRNGEFNQAADHRRLGVRPARMRARLTGASATLAGTTLRTGDYVDVLRTAGQRDVVYLDPPYEGVSYTHDQRYVSGLRRESFERELAMAIRRGTSFIVSYDGASGGRAYGCPLSAELRMLHLLLHAGRSSQATLLGETRDTVESLYLSPALVDRLGGAARVTAILTTDGGDSRSR</sequence>
<name>A0A4D4J8B5_9PSEU</name>
<dbReference type="PROSITE" id="PS00092">
    <property type="entry name" value="N6_MTASE"/>
    <property type="match status" value="1"/>
</dbReference>
<dbReference type="GO" id="GO:0009307">
    <property type="term" value="P:DNA restriction-modification system"/>
    <property type="evidence" value="ECO:0007669"/>
    <property type="project" value="InterPro"/>
</dbReference>
<dbReference type="PANTHER" id="PTHR30481">
    <property type="entry name" value="DNA ADENINE METHYLASE"/>
    <property type="match status" value="1"/>
</dbReference>
<evidence type="ECO:0000256" key="1">
    <source>
        <dbReference type="ARBA" id="ARBA00006594"/>
    </source>
</evidence>
<dbReference type="Pfam" id="PF02086">
    <property type="entry name" value="MethyltransfD12"/>
    <property type="match status" value="1"/>
</dbReference>
<dbReference type="Gene3D" id="1.10.1020.10">
    <property type="entry name" value="Adenine-specific Methyltransferase, Domain 2"/>
    <property type="match status" value="1"/>
</dbReference>
<dbReference type="PRINTS" id="PR00505">
    <property type="entry name" value="D12N6MTFRASE"/>
</dbReference>
<dbReference type="PANTHER" id="PTHR30481:SF3">
    <property type="entry name" value="DNA ADENINE METHYLASE"/>
    <property type="match status" value="1"/>
</dbReference>
<dbReference type="Gene3D" id="3.40.50.150">
    <property type="entry name" value="Vaccinia Virus protein VP39"/>
    <property type="match status" value="1"/>
</dbReference>
<dbReference type="GO" id="GO:1904047">
    <property type="term" value="F:S-adenosyl-L-methionine binding"/>
    <property type="evidence" value="ECO:0007669"/>
    <property type="project" value="TreeGrafter"/>
</dbReference>
<dbReference type="SUPFAM" id="SSF53335">
    <property type="entry name" value="S-adenosyl-L-methionine-dependent methyltransferases"/>
    <property type="match status" value="1"/>
</dbReference>
<evidence type="ECO:0000256" key="6">
    <source>
        <dbReference type="ARBA" id="ARBA00047942"/>
    </source>
</evidence>
<evidence type="ECO:0000256" key="3">
    <source>
        <dbReference type="ARBA" id="ARBA00022603"/>
    </source>
</evidence>
<dbReference type="Proteomes" id="UP000298860">
    <property type="component" value="Unassembled WGS sequence"/>
</dbReference>
<dbReference type="GO" id="GO:0009007">
    <property type="term" value="F:site-specific DNA-methyltransferase (adenine-specific) activity"/>
    <property type="evidence" value="ECO:0007669"/>
    <property type="project" value="UniProtKB-EC"/>
</dbReference>
<dbReference type="InterPro" id="IPR012327">
    <property type="entry name" value="MeTrfase_D12"/>
</dbReference>
<keyword evidence="4" id="KW-0808">Transferase</keyword>
<dbReference type="GO" id="GO:0043565">
    <property type="term" value="F:sequence-specific DNA binding"/>
    <property type="evidence" value="ECO:0007669"/>
    <property type="project" value="TreeGrafter"/>
</dbReference>
<keyword evidence="3" id="KW-0489">Methyltransferase</keyword>
<accession>A0A4D4J8B5</accession>
<evidence type="ECO:0000256" key="4">
    <source>
        <dbReference type="ARBA" id="ARBA00022679"/>
    </source>
</evidence>
<dbReference type="InterPro" id="IPR002052">
    <property type="entry name" value="DNA_methylase_N6_adenine_CS"/>
</dbReference>
<comment type="catalytic activity">
    <reaction evidence="6">
        <text>a 2'-deoxyadenosine in DNA + S-adenosyl-L-methionine = an N(6)-methyl-2'-deoxyadenosine in DNA + S-adenosyl-L-homocysteine + H(+)</text>
        <dbReference type="Rhea" id="RHEA:15197"/>
        <dbReference type="Rhea" id="RHEA-COMP:12418"/>
        <dbReference type="Rhea" id="RHEA-COMP:12419"/>
        <dbReference type="ChEBI" id="CHEBI:15378"/>
        <dbReference type="ChEBI" id="CHEBI:57856"/>
        <dbReference type="ChEBI" id="CHEBI:59789"/>
        <dbReference type="ChEBI" id="CHEBI:90615"/>
        <dbReference type="ChEBI" id="CHEBI:90616"/>
        <dbReference type="EC" id="2.1.1.72"/>
    </reaction>
</comment>
<evidence type="ECO:0000313" key="8">
    <source>
        <dbReference type="Proteomes" id="UP000298860"/>
    </source>
</evidence>
<dbReference type="InterPro" id="IPR012263">
    <property type="entry name" value="M_m6A_EcoRV"/>
</dbReference>
<dbReference type="RefSeq" id="WP_192909540.1">
    <property type="nucleotide sequence ID" value="NZ_BJFL01000013.1"/>
</dbReference>
<reference evidence="8" key="1">
    <citation type="submission" date="2019-04" db="EMBL/GenBank/DDBJ databases">
        <title>Draft genome sequence of Pseudonocardiaceae bacterium SL3-2-4.</title>
        <authorList>
            <person name="Ningsih F."/>
            <person name="Yokota A."/>
            <person name="Sakai Y."/>
            <person name="Nanatani K."/>
            <person name="Yabe S."/>
            <person name="Oetari A."/>
            <person name="Sjamsuridzal W."/>
        </authorList>
    </citation>
    <scope>NUCLEOTIDE SEQUENCE [LARGE SCALE GENOMIC DNA]</scope>
    <source>
        <strain evidence="8">SL3-2-4</strain>
    </source>
</reference>
<dbReference type="InterPro" id="IPR029063">
    <property type="entry name" value="SAM-dependent_MTases_sf"/>
</dbReference>
<evidence type="ECO:0000256" key="5">
    <source>
        <dbReference type="ARBA" id="ARBA00022691"/>
    </source>
</evidence>
<proteinExistence type="inferred from homology"/>
<dbReference type="EC" id="2.1.1.72" evidence="2"/>
<dbReference type="AlphaFoldDB" id="A0A4D4J8B5"/>
<organism evidence="7 8">
    <name type="scientific">Gandjariella thermophila</name>
    <dbReference type="NCBI Taxonomy" id="1931992"/>
    <lineage>
        <taxon>Bacteria</taxon>
        <taxon>Bacillati</taxon>
        <taxon>Actinomycetota</taxon>
        <taxon>Actinomycetes</taxon>
        <taxon>Pseudonocardiales</taxon>
        <taxon>Pseudonocardiaceae</taxon>
        <taxon>Gandjariella</taxon>
    </lineage>
</organism>
<comment type="similarity">
    <text evidence="1">Belongs to the N(4)/N(6)-methyltransferase family.</text>
</comment>
<dbReference type="PIRSF" id="PIRSF000398">
    <property type="entry name" value="M_m6A_EcoRV"/>
    <property type="match status" value="1"/>
</dbReference>
<gene>
    <name evidence="7" type="ORF">GTS_28930</name>
</gene>
<dbReference type="GO" id="GO:0032259">
    <property type="term" value="P:methylation"/>
    <property type="evidence" value="ECO:0007669"/>
    <property type="project" value="UniProtKB-KW"/>
</dbReference>
<keyword evidence="8" id="KW-1185">Reference proteome</keyword>
<dbReference type="GO" id="GO:0006298">
    <property type="term" value="P:mismatch repair"/>
    <property type="evidence" value="ECO:0007669"/>
    <property type="project" value="TreeGrafter"/>
</dbReference>
<keyword evidence="5" id="KW-0949">S-adenosyl-L-methionine</keyword>
<protein>
    <recommendedName>
        <fullName evidence="2">site-specific DNA-methyltransferase (adenine-specific)</fullName>
        <ecNumber evidence="2">2.1.1.72</ecNumber>
    </recommendedName>
</protein>
<dbReference type="InterPro" id="IPR023095">
    <property type="entry name" value="Ade_MeTrfase_dom_2"/>
</dbReference>
<evidence type="ECO:0000313" key="7">
    <source>
        <dbReference type="EMBL" id="GDY31260.1"/>
    </source>
</evidence>
<comment type="caution">
    <text evidence="7">The sequence shown here is derived from an EMBL/GenBank/DDBJ whole genome shotgun (WGS) entry which is preliminary data.</text>
</comment>
<dbReference type="EMBL" id="BJFL01000013">
    <property type="protein sequence ID" value="GDY31260.1"/>
    <property type="molecule type" value="Genomic_DNA"/>
</dbReference>
<evidence type="ECO:0000256" key="2">
    <source>
        <dbReference type="ARBA" id="ARBA00011900"/>
    </source>
</evidence>